<gene>
    <name evidence="1" type="ORF">VV61_12015</name>
</gene>
<evidence type="ECO:0000313" key="1">
    <source>
        <dbReference type="EMBL" id="KKB24443.1"/>
    </source>
</evidence>
<dbReference type="Pfam" id="PF23767">
    <property type="entry name" value="TscA"/>
    <property type="match status" value="1"/>
</dbReference>
<proteinExistence type="predicted"/>
<accession>A0AAJ0JNA5</accession>
<comment type="caution">
    <text evidence="1">The sequence shown here is derived from an EMBL/GenBank/DDBJ whole genome shotgun (WGS) entry which is preliminary data.</text>
</comment>
<dbReference type="NCBIfam" id="NF047365">
    <property type="entry name" value="TscA"/>
    <property type="match status" value="1"/>
</dbReference>
<dbReference type="Proteomes" id="UP000033530">
    <property type="component" value="Unassembled WGS sequence"/>
</dbReference>
<sequence>MTQEQKELLTYIHYTLAMNINDKSKTYEHSVEELGVATTFEIDRERHLEEVMRWAAQQIEKHFDMTIEQ</sequence>
<reference evidence="1 2" key="1">
    <citation type="submission" date="2015-03" db="EMBL/GenBank/DDBJ databases">
        <title>Draft Genome Sequence of S. carnosus subsp. utilis LTH 7013, Isolated from South Tirolean Ham.</title>
        <authorList>
            <person name="Mueller A."/>
            <person name="Huptas C."/>
            <person name="Wenning M."/>
            <person name="Weiss A."/>
            <person name="Schmidt H."/>
        </authorList>
    </citation>
    <scope>NUCLEOTIDE SEQUENCE [LARGE SCALE GENOMIC DNA]</scope>
    <source>
        <strain evidence="1 2">LTH7013</strain>
    </source>
</reference>
<dbReference type="RefSeq" id="WP_046100572.1">
    <property type="nucleotide sequence ID" value="NZ_BKAP01000011.1"/>
</dbReference>
<organism evidence="1 2">
    <name type="scientific">Staphylococcus carnosus</name>
    <dbReference type="NCBI Taxonomy" id="1281"/>
    <lineage>
        <taxon>Bacteria</taxon>
        <taxon>Bacillati</taxon>
        <taxon>Bacillota</taxon>
        <taxon>Bacilli</taxon>
        <taxon>Bacillales</taxon>
        <taxon>Staphylococcaceae</taxon>
        <taxon>Staphylococcus</taxon>
    </lineage>
</organism>
<name>A0AAJ0JNA5_STACA</name>
<protein>
    <submittedName>
        <fullName evidence="1">Pathogenicity island protein</fullName>
    </submittedName>
</protein>
<dbReference type="AlphaFoldDB" id="A0AAJ0JNA5"/>
<dbReference type="InterPro" id="IPR055590">
    <property type="entry name" value="TscA"/>
</dbReference>
<evidence type="ECO:0000313" key="2">
    <source>
        <dbReference type="Proteomes" id="UP000033530"/>
    </source>
</evidence>
<dbReference type="EMBL" id="LAIU01000010">
    <property type="protein sequence ID" value="KKB24443.1"/>
    <property type="molecule type" value="Genomic_DNA"/>
</dbReference>